<reference evidence="3 4" key="1">
    <citation type="submission" date="2024-01" db="EMBL/GenBank/DDBJ databases">
        <title>A draft genome for a cacao thread blight-causing isolate of Paramarasmius palmivorus.</title>
        <authorList>
            <person name="Baruah I.K."/>
            <person name="Bukari Y."/>
            <person name="Amoako-Attah I."/>
            <person name="Meinhardt L.W."/>
            <person name="Bailey B.A."/>
            <person name="Cohen S.P."/>
        </authorList>
    </citation>
    <scope>NUCLEOTIDE SEQUENCE [LARGE SCALE GENOMIC DNA]</scope>
    <source>
        <strain evidence="3 4">GH-12</strain>
    </source>
</reference>
<keyword evidence="4" id="KW-1185">Reference proteome</keyword>
<comment type="caution">
    <text evidence="3">The sequence shown here is derived from an EMBL/GenBank/DDBJ whole genome shotgun (WGS) entry which is preliminary data.</text>
</comment>
<gene>
    <name evidence="3" type="ORF">VNI00_012659</name>
</gene>
<evidence type="ECO:0000313" key="3">
    <source>
        <dbReference type="EMBL" id="KAK7033659.1"/>
    </source>
</evidence>
<protein>
    <recommendedName>
        <fullName evidence="5">Transferase</fullName>
    </recommendedName>
</protein>
<dbReference type="Gene3D" id="3.30.559.10">
    <property type="entry name" value="Chloramphenicol acetyltransferase-like domain"/>
    <property type="match status" value="2"/>
</dbReference>
<feature type="region of interest" description="Disordered" evidence="2">
    <location>
        <begin position="1"/>
        <end position="21"/>
    </location>
</feature>
<dbReference type="InterPro" id="IPR023213">
    <property type="entry name" value="CAT-like_dom_sf"/>
</dbReference>
<dbReference type="EMBL" id="JAYKXP010000060">
    <property type="protein sequence ID" value="KAK7033659.1"/>
    <property type="molecule type" value="Genomic_DNA"/>
</dbReference>
<dbReference type="PANTHER" id="PTHR31642">
    <property type="entry name" value="TRICHOTHECENE 3-O-ACETYLTRANSFERASE"/>
    <property type="match status" value="1"/>
</dbReference>
<dbReference type="Proteomes" id="UP001383192">
    <property type="component" value="Unassembled WGS sequence"/>
</dbReference>
<feature type="compositionally biased region" description="Polar residues" evidence="2">
    <location>
        <begin position="1"/>
        <end position="12"/>
    </location>
</feature>
<evidence type="ECO:0000256" key="1">
    <source>
        <dbReference type="ARBA" id="ARBA00022679"/>
    </source>
</evidence>
<dbReference type="Pfam" id="PF02458">
    <property type="entry name" value="Transferase"/>
    <property type="match status" value="1"/>
</dbReference>
<dbReference type="GO" id="GO:0016747">
    <property type="term" value="F:acyltransferase activity, transferring groups other than amino-acyl groups"/>
    <property type="evidence" value="ECO:0007669"/>
    <property type="project" value="TreeGrafter"/>
</dbReference>
<dbReference type="AlphaFoldDB" id="A0AAW0C546"/>
<evidence type="ECO:0008006" key="5">
    <source>
        <dbReference type="Google" id="ProtNLM"/>
    </source>
</evidence>
<dbReference type="InterPro" id="IPR050317">
    <property type="entry name" value="Plant_Fungal_Acyltransferase"/>
</dbReference>
<evidence type="ECO:0000256" key="2">
    <source>
        <dbReference type="SAM" id="MobiDB-lite"/>
    </source>
</evidence>
<proteinExistence type="predicted"/>
<accession>A0AAW0C546</accession>
<dbReference type="PANTHER" id="PTHR31642:SF310">
    <property type="entry name" value="FATTY ALCOHOL:CAFFEOYL-COA ACYLTRANSFERASE"/>
    <property type="match status" value="1"/>
</dbReference>
<organism evidence="3 4">
    <name type="scientific">Paramarasmius palmivorus</name>
    <dbReference type="NCBI Taxonomy" id="297713"/>
    <lineage>
        <taxon>Eukaryota</taxon>
        <taxon>Fungi</taxon>
        <taxon>Dikarya</taxon>
        <taxon>Basidiomycota</taxon>
        <taxon>Agaricomycotina</taxon>
        <taxon>Agaricomycetes</taxon>
        <taxon>Agaricomycetidae</taxon>
        <taxon>Agaricales</taxon>
        <taxon>Marasmiineae</taxon>
        <taxon>Marasmiaceae</taxon>
        <taxon>Paramarasmius</taxon>
    </lineage>
</organism>
<sequence>MTIETYTIQPTSKHARPPPPTSIPLHGFDLIAAPLQIRNHRFFRRPASPHLSNLSSIVDLLKDSLAEALELYPVVAGIVRTNDKGEVYIATDADQGTPFFVEVKNTPFIGDAEDIGPRQETVLPPESSTLAVKVTQFSCGTIAVASSIHHQTTDLRGFLDFLELWALIARGEPIDYSRIPSDWTHTPARFFDGLRDRSSPPQAPPAFSLVDTRPTSPPAAYLAPSGVMNWKFSKDAVERLKRDFSPTSTSSKDWISSGDALAALFWSSITRARESANIPRLEGRSPLDAHTELLVCAADGRERAPNGSMANGQYFGNFNPLFGTYASRDDLLSPENAPGSRVALAVRQALNAQLSPEALAEKIAFFEAVPPESGRIVWTADVILTNWSRNDLGGPKLDFGWGQAFKATCGSGGVFPPGYVLMTQDRETGDMVAMMTIETDAVDALKQDVVLRRYGSLV</sequence>
<name>A0AAW0C546_9AGAR</name>
<keyword evidence="1" id="KW-0808">Transferase</keyword>
<evidence type="ECO:0000313" key="4">
    <source>
        <dbReference type="Proteomes" id="UP001383192"/>
    </source>
</evidence>